<proteinExistence type="predicted"/>
<organism evidence="2 3">
    <name type="scientific">Draconibacterium aestuarii</name>
    <dbReference type="NCBI Taxonomy" id="2998507"/>
    <lineage>
        <taxon>Bacteria</taxon>
        <taxon>Pseudomonadati</taxon>
        <taxon>Bacteroidota</taxon>
        <taxon>Bacteroidia</taxon>
        <taxon>Marinilabiliales</taxon>
        <taxon>Prolixibacteraceae</taxon>
        <taxon>Draconibacterium</taxon>
    </lineage>
</organism>
<dbReference type="AlphaFoldDB" id="A0A9X3J6E8"/>
<feature type="region of interest" description="Disordered" evidence="1">
    <location>
        <begin position="1"/>
        <end position="27"/>
    </location>
</feature>
<sequence length="101" mass="11701">MFRATEEEAEAMEMEIRSQVEKETGSDQVARAVSIYLPLLLENEALIKSKANQKANLPEILTPREASLIAQREIMLSEKETQQTERMMQRIKQRQSSLMNY</sequence>
<gene>
    <name evidence="2" type="ORF">OU798_04465</name>
</gene>
<reference evidence="2" key="1">
    <citation type="submission" date="2022-11" db="EMBL/GenBank/DDBJ databases">
        <title>Marilongibacter aestuarii gen. nov., sp. nov., isolated from tidal flat sediment.</title>
        <authorList>
            <person name="Jiayan W."/>
        </authorList>
    </citation>
    <scope>NUCLEOTIDE SEQUENCE</scope>
    <source>
        <strain evidence="2">Z1-6</strain>
    </source>
</reference>
<evidence type="ECO:0000313" key="2">
    <source>
        <dbReference type="EMBL" id="MCY1719580.1"/>
    </source>
</evidence>
<dbReference type="EMBL" id="JAPOHD010000008">
    <property type="protein sequence ID" value="MCY1719580.1"/>
    <property type="molecule type" value="Genomic_DNA"/>
</dbReference>
<evidence type="ECO:0000313" key="3">
    <source>
        <dbReference type="Proteomes" id="UP001145087"/>
    </source>
</evidence>
<dbReference type="RefSeq" id="WP_343331918.1">
    <property type="nucleotide sequence ID" value="NZ_JAPOHD010000008.1"/>
</dbReference>
<comment type="caution">
    <text evidence="2">The sequence shown here is derived from an EMBL/GenBank/DDBJ whole genome shotgun (WGS) entry which is preliminary data.</text>
</comment>
<accession>A0A9X3J6E8</accession>
<evidence type="ECO:0000256" key="1">
    <source>
        <dbReference type="SAM" id="MobiDB-lite"/>
    </source>
</evidence>
<protein>
    <submittedName>
        <fullName evidence="2">Uncharacterized protein</fullName>
    </submittedName>
</protein>
<feature type="compositionally biased region" description="Basic and acidic residues" evidence="1">
    <location>
        <begin position="14"/>
        <end position="25"/>
    </location>
</feature>
<keyword evidence="3" id="KW-1185">Reference proteome</keyword>
<name>A0A9X3J6E8_9BACT</name>
<dbReference type="Proteomes" id="UP001145087">
    <property type="component" value="Unassembled WGS sequence"/>
</dbReference>